<feature type="region of interest" description="Disordered" evidence="10">
    <location>
        <begin position="357"/>
        <end position="406"/>
    </location>
</feature>
<comment type="catalytic activity">
    <reaction evidence="7">
        <text>L-threonyl-[protein] + ATP = O-phospho-L-threonyl-[protein] + ADP + H(+)</text>
        <dbReference type="Rhea" id="RHEA:46608"/>
        <dbReference type="Rhea" id="RHEA-COMP:11060"/>
        <dbReference type="Rhea" id="RHEA-COMP:11605"/>
        <dbReference type="ChEBI" id="CHEBI:15378"/>
        <dbReference type="ChEBI" id="CHEBI:30013"/>
        <dbReference type="ChEBI" id="CHEBI:30616"/>
        <dbReference type="ChEBI" id="CHEBI:61977"/>
        <dbReference type="ChEBI" id="CHEBI:456216"/>
        <dbReference type="EC" id="2.7.11.24"/>
    </reaction>
</comment>
<dbReference type="WBParaSite" id="maker-uti_cns_0047903-snap-gene-0.6-mRNA-1">
    <property type="protein sequence ID" value="maker-uti_cns_0047903-snap-gene-0.6-mRNA-1"/>
    <property type="gene ID" value="maker-uti_cns_0047903-snap-gene-0.6"/>
</dbReference>
<dbReference type="FunFam" id="3.30.200.20:FF:000166">
    <property type="entry name" value="Mitogen-activated protein kinase"/>
    <property type="match status" value="1"/>
</dbReference>
<evidence type="ECO:0000256" key="9">
    <source>
        <dbReference type="PROSITE-ProRule" id="PRU10141"/>
    </source>
</evidence>
<organism evidence="12 13">
    <name type="scientific">Macrostomum lignano</name>
    <dbReference type="NCBI Taxonomy" id="282301"/>
    <lineage>
        <taxon>Eukaryota</taxon>
        <taxon>Metazoa</taxon>
        <taxon>Spiralia</taxon>
        <taxon>Lophotrochozoa</taxon>
        <taxon>Platyhelminthes</taxon>
        <taxon>Rhabditophora</taxon>
        <taxon>Macrostomorpha</taxon>
        <taxon>Macrostomida</taxon>
        <taxon>Macrostomidae</taxon>
        <taxon>Macrostomum</taxon>
    </lineage>
</organism>
<feature type="domain" description="Protein kinase" evidence="11">
    <location>
        <begin position="18"/>
        <end position="314"/>
    </location>
</feature>
<dbReference type="InterPro" id="IPR050117">
    <property type="entry name" value="MAPK"/>
</dbReference>
<evidence type="ECO:0000256" key="10">
    <source>
        <dbReference type="SAM" id="MobiDB-lite"/>
    </source>
</evidence>
<keyword evidence="12" id="KW-1185">Reference proteome</keyword>
<dbReference type="PANTHER" id="PTHR24055">
    <property type="entry name" value="MITOGEN-ACTIVATED PROTEIN KINASE"/>
    <property type="match status" value="1"/>
</dbReference>
<keyword evidence="5" id="KW-0418">Kinase</keyword>
<dbReference type="GO" id="GO:0004707">
    <property type="term" value="F:MAP kinase activity"/>
    <property type="evidence" value="ECO:0007669"/>
    <property type="project" value="UniProtKB-EC"/>
</dbReference>
<proteinExistence type="predicted"/>
<reference evidence="13" key="1">
    <citation type="submission" date="2016-11" db="UniProtKB">
        <authorList>
            <consortium name="WormBaseParasite"/>
        </authorList>
    </citation>
    <scope>IDENTIFICATION</scope>
</reference>
<dbReference type="PROSITE" id="PS00107">
    <property type="entry name" value="PROTEIN_KINASE_ATP"/>
    <property type="match status" value="1"/>
</dbReference>
<dbReference type="Proteomes" id="UP000095280">
    <property type="component" value="Unplaced"/>
</dbReference>
<keyword evidence="4 9" id="KW-0547">Nucleotide-binding</keyword>
<dbReference type="InterPro" id="IPR000719">
    <property type="entry name" value="Prot_kinase_dom"/>
</dbReference>
<evidence type="ECO:0000256" key="4">
    <source>
        <dbReference type="ARBA" id="ARBA00022741"/>
    </source>
</evidence>
<dbReference type="PROSITE" id="PS50011">
    <property type="entry name" value="PROTEIN_KINASE_DOM"/>
    <property type="match status" value="1"/>
</dbReference>
<dbReference type="GO" id="GO:0106310">
    <property type="term" value="F:protein serine kinase activity"/>
    <property type="evidence" value="ECO:0007669"/>
    <property type="project" value="RHEA"/>
</dbReference>
<feature type="region of interest" description="Disordered" evidence="10">
    <location>
        <begin position="418"/>
        <end position="503"/>
    </location>
</feature>
<evidence type="ECO:0000256" key="1">
    <source>
        <dbReference type="ARBA" id="ARBA00012411"/>
    </source>
</evidence>
<keyword evidence="2" id="KW-0723">Serine/threonine-protein kinase</keyword>
<feature type="compositionally biased region" description="Basic residues" evidence="10">
    <location>
        <begin position="434"/>
        <end position="444"/>
    </location>
</feature>
<dbReference type="AlphaFoldDB" id="A0A1I8JIJ6"/>
<evidence type="ECO:0000313" key="13">
    <source>
        <dbReference type="WBParaSite" id="maker-uti_cns_0047903-snap-gene-0.6-mRNA-1"/>
    </source>
</evidence>
<evidence type="ECO:0000256" key="2">
    <source>
        <dbReference type="ARBA" id="ARBA00022527"/>
    </source>
</evidence>
<evidence type="ECO:0000256" key="8">
    <source>
        <dbReference type="ARBA" id="ARBA00048312"/>
    </source>
</evidence>
<dbReference type="CDD" id="cd07852">
    <property type="entry name" value="STKc_MAPK15-like"/>
    <property type="match status" value="1"/>
</dbReference>
<dbReference type="Gene3D" id="1.10.510.10">
    <property type="entry name" value="Transferase(Phosphotransferase) domain 1"/>
    <property type="match status" value="1"/>
</dbReference>
<dbReference type="InterPro" id="IPR011009">
    <property type="entry name" value="Kinase-like_dom_sf"/>
</dbReference>
<dbReference type="Pfam" id="PF00069">
    <property type="entry name" value="Pkinase"/>
    <property type="match status" value="1"/>
</dbReference>
<protein>
    <recommendedName>
        <fullName evidence="1">mitogen-activated protein kinase</fullName>
        <ecNumber evidence="1">2.7.11.24</ecNumber>
    </recommendedName>
</protein>
<feature type="compositionally biased region" description="Low complexity" evidence="10">
    <location>
        <begin position="547"/>
        <end position="563"/>
    </location>
</feature>
<feature type="binding site" evidence="9">
    <location>
        <position position="47"/>
    </location>
    <ligand>
        <name>ATP</name>
        <dbReference type="ChEBI" id="CHEBI:30616"/>
    </ligand>
</feature>
<keyword evidence="6 9" id="KW-0067">ATP-binding</keyword>
<dbReference type="GO" id="GO:0005524">
    <property type="term" value="F:ATP binding"/>
    <property type="evidence" value="ECO:0007669"/>
    <property type="project" value="UniProtKB-UniRule"/>
</dbReference>
<keyword evidence="3" id="KW-0808">Transferase</keyword>
<dbReference type="InterPro" id="IPR003527">
    <property type="entry name" value="MAP_kinase_CS"/>
</dbReference>
<dbReference type="Gene3D" id="3.30.200.20">
    <property type="entry name" value="Phosphorylase Kinase, domain 1"/>
    <property type="match status" value="1"/>
</dbReference>
<dbReference type="InterPro" id="IPR017441">
    <property type="entry name" value="Protein_kinase_ATP_BS"/>
</dbReference>
<evidence type="ECO:0000256" key="3">
    <source>
        <dbReference type="ARBA" id="ARBA00022679"/>
    </source>
</evidence>
<evidence type="ECO:0000256" key="5">
    <source>
        <dbReference type="ARBA" id="ARBA00022777"/>
    </source>
</evidence>
<dbReference type="PROSITE" id="PS01351">
    <property type="entry name" value="MAPK"/>
    <property type="match status" value="1"/>
</dbReference>
<name>A0A1I8JIJ6_9PLAT</name>
<evidence type="ECO:0000256" key="7">
    <source>
        <dbReference type="ARBA" id="ARBA00047592"/>
    </source>
</evidence>
<comment type="catalytic activity">
    <reaction evidence="8">
        <text>L-seryl-[protein] + ATP = O-phospho-L-seryl-[protein] + ADP + H(+)</text>
        <dbReference type="Rhea" id="RHEA:17989"/>
        <dbReference type="Rhea" id="RHEA-COMP:9863"/>
        <dbReference type="Rhea" id="RHEA-COMP:11604"/>
        <dbReference type="ChEBI" id="CHEBI:15378"/>
        <dbReference type="ChEBI" id="CHEBI:29999"/>
        <dbReference type="ChEBI" id="CHEBI:30616"/>
        <dbReference type="ChEBI" id="CHEBI:83421"/>
        <dbReference type="ChEBI" id="CHEBI:456216"/>
        <dbReference type="EC" id="2.7.11.24"/>
    </reaction>
</comment>
<feature type="compositionally biased region" description="Low complexity" evidence="10">
    <location>
        <begin position="418"/>
        <end position="433"/>
    </location>
</feature>
<feature type="compositionally biased region" description="Basic residues" evidence="10">
    <location>
        <begin position="358"/>
        <end position="374"/>
    </location>
</feature>
<evidence type="ECO:0000256" key="6">
    <source>
        <dbReference type="ARBA" id="ARBA00022840"/>
    </source>
</evidence>
<dbReference type="EC" id="2.7.11.24" evidence="1"/>
<feature type="compositionally biased region" description="Low complexity" evidence="10">
    <location>
        <begin position="445"/>
        <end position="471"/>
    </location>
</feature>
<dbReference type="SUPFAM" id="SSF56112">
    <property type="entry name" value="Protein kinase-like (PK-like)"/>
    <property type="match status" value="1"/>
</dbReference>
<evidence type="ECO:0000259" key="11">
    <source>
        <dbReference type="PROSITE" id="PS50011"/>
    </source>
</evidence>
<evidence type="ECO:0000313" key="12">
    <source>
        <dbReference type="Proteomes" id="UP000095280"/>
    </source>
</evidence>
<feature type="region of interest" description="Disordered" evidence="10">
    <location>
        <begin position="541"/>
        <end position="578"/>
    </location>
</feature>
<accession>A0A1I8JIJ6</accession>
<feature type="compositionally biased region" description="Low complexity" evidence="10">
    <location>
        <begin position="376"/>
        <end position="385"/>
    </location>
</feature>
<dbReference type="FunFam" id="1.10.510.10:FF:000238">
    <property type="entry name" value="Mitogen-activated protein kinase"/>
    <property type="match status" value="1"/>
</dbReference>
<sequence>MPMASAIAEIEDHILKKYEIRKRLGKGAYGVVWKALDRRTGEVVALKKIFDAFRNQTDAQRTFREIAFLQEFTDHPNIVKLLNVIKAENDKDIYLVFEFMETDLHNVIKRGNILKEVHKQYIMYQMLKATMYIHSGNCVHRDQKPSNVLLDSDCFVKLCDFGLARSLSQTKRQLQRPDTDPALTEYVATRWYRAPEILLASRRYTTGVDMWSLGCILGEMLLGKPLFPGSSTLNQIERIVSAISPPTKEEIASIGSNYGASILEKASSGRPARPLESILPAQVDPNAVDLLHKLLQFSPDRRITAAEALRHPYVRRFHSPTEEITLNRDVAPPVDDNSQLSVLEYRNRLYEMIQARQAARRQRRRDERRRRRRQQQQEVEGQQQNRQDDDEATVTEPLSNADYDDDVTQASVTVSAPAVAGSGASGRGLQSASTRRRSAGRASRRQQQQQQNSAAASAAALLAEARRQQSAPVAMETGGVSGDGDGGLYKPRPPLSGKRPGGYHIRRNFAAPGRVLAPAAVATGASVDSASAATTRRGAYSLTASAQQQSQRQQQQQQQQQQQPTQLLYTGGRRKWIN</sequence>